<feature type="domain" description="Reverse transcriptase" evidence="2">
    <location>
        <begin position="414"/>
        <end position="590"/>
    </location>
</feature>
<sequence>MKAPTRRQSFLTTFPWLRSGKGGSETTGQTTSVSPAVNASTKFKGMTKDNCDPQSNQPISKLNGQSRTYGNQKTSLKDHVKLVNDNSAKFSTEEIVEISYLKRKRMAGISHVGPIILTNGIMETKVDVVERFKIRVGFKGCFSIVVNGRKGGLSMLWRISDETHLTNYSNNHIDVEVRIPGVAKWRLFGFYGEPNRNLRYHTWNLLRSMAAESSLPWCVIGDFNNIISNDDKKGGRPYPATLISSFQVAVMDSHLIDLELRGYQYTWERSRGTNRNVEIRLDRAMVTQQWLDMFNEVSLTNLAFSSSDHSPIFLEPKIMVSGTTMGLFRYENSWIREPLCAQIVTDVLHSNQHKHIMSKLDLCGKQFAIWGRSISVNANHNDALLQSMRDEEVKSVVFSMHLDNPVLTKNFVAMSDLRPISLCNVLYKIISKVLASRMRDLIDDIISDTKRTFMPGRLMSENVMIAFEVTHYLKHKRKGKKGFMDLKLDMSKAYDRVEWDFLRAVMLRMGFSSRWVDLIMACVSTFEAKRIIQGCRVAHLAQSITHMLFTNDSYFFCQASENAAASISNLLDLFESASGQKVNPSKSSIFYSPNIDGTTRLRICSTFHMNEAIEGSLYLGLPNIICRNKNAIARVNSWDGKFLSRAGKEILLKTVIQSLLTYAMSVFLLPLGRGIIWMSWDRLAKPKEEGGMGFRHLHDFNLAMLAKQGWRLLCNPDSLASRVYKAKYFPHSDFLSAKLGNSPSFVWRSIWGAQHVACLGTVRTIGDGTSTNILCTPWLPNQKNKCITSSHPSLQHNSVNSLFQINDCAWDIDVVTNLFPTNEANITLGIPLSRTAGADFWSWIADHVRSFLPAWRIFIATT</sequence>
<evidence type="ECO:0000259" key="2">
    <source>
        <dbReference type="Pfam" id="PF00078"/>
    </source>
</evidence>
<reference evidence="4" key="2">
    <citation type="submission" date="2021-03" db="UniProtKB">
        <authorList>
            <consortium name="EnsemblPlants"/>
        </authorList>
    </citation>
    <scope>IDENTIFICATION</scope>
</reference>
<dbReference type="InterPro" id="IPR000477">
    <property type="entry name" value="RT_dom"/>
</dbReference>
<feature type="compositionally biased region" description="Polar residues" evidence="1">
    <location>
        <begin position="52"/>
        <end position="70"/>
    </location>
</feature>
<organism evidence="4 5">
    <name type="scientific">Cannabis sativa</name>
    <name type="common">Hemp</name>
    <name type="synonym">Marijuana</name>
    <dbReference type="NCBI Taxonomy" id="3483"/>
    <lineage>
        <taxon>Eukaryota</taxon>
        <taxon>Viridiplantae</taxon>
        <taxon>Streptophyta</taxon>
        <taxon>Embryophyta</taxon>
        <taxon>Tracheophyta</taxon>
        <taxon>Spermatophyta</taxon>
        <taxon>Magnoliopsida</taxon>
        <taxon>eudicotyledons</taxon>
        <taxon>Gunneridae</taxon>
        <taxon>Pentapetalae</taxon>
        <taxon>rosids</taxon>
        <taxon>fabids</taxon>
        <taxon>Rosales</taxon>
        <taxon>Cannabaceae</taxon>
        <taxon>Cannabis</taxon>
    </lineage>
</organism>
<feature type="region of interest" description="Disordered" evidence="1">
    <location>
        <begin position="46"/>
        <end position="70"/>
    </location>
</feature>
<evidence type="ECO:0008006" key="6">
    <source>
        <dbReference type="Google" id="ProtNLM"/>
    </source>
</evidence>
<evidence type="ECO:0000313" key="5">
    <source>
        <dbReference type="Proteomes" id="UP000596661"/>
    </source>
</evidence>
<dbReference type="AlphaFoldDB" id="A0A803NJP8"/>
<feature type="domain" description="Endonuclease/exonuclease/phosphatase" evidence="3">
    <location>
        <begin position="121"/>
        <end position="309"/>
    </location>
</feature>
<dbReference type="Gramene" id="evm.model.01.2096">
    <property type="protein sequence ID" value="cds.evm.model.01.2096"/>
    <property type="gene ID" value="evm.TU.01.2096"/>
</dbReference>
<protein>
    <recommendedName>
        <fullName evidence="6">Reverse transcriptase</fullName>
    </recommendedName>
</protein>
<dbReference type="Gene3D" id="3.60.10.10">
    <property type="entry name" value="Endonuclease/exonuclease/phosphatase"/>
    <property type="match status" value="1"/>
</dbReference>
<accession>A0A803NJP8</accession>
<dbReference type="CDD" id="cd01650">
    <property type="entry name" value="RT_nLTR_like"/>
    <property type="match status" value="1"/>
</dbReference>
<dbReference type="OMA" id="ESHICHE"/>
<dbReference type="SUPFAM" id="SSF56672">
    <property type="entry name" value="DNA/RNA polymerases"/>
    <property type="match status" value="1"/>
</dbReference>
<dbReference type="PANTHER" id="PTHR33116">
    <property type="entry name" value="REVERSE TRANSCRIPTASE ZINC-BINDING DOMAIN-CONTAINING PROTEIN-RELATED-RELATED"/>
    <property type="match status" value="1"/>
</dbReference>
<dbReference type="EMBL" id="UZAU01000057">
    <property type="status" value="NOT_ANNOTATED_CDS"/>
    <property type="molecule type" value="Genomic_DNA"/>
</dbReference>
<dbReference type="PANTHER" id="PTHR33116:SF86">
    <property type="entry name" value="REVERSE TRANSCRIPTASE DOMAIN-CONTAINING PROTEIN"/>
    <property type="match status" value="1"/>
</dbReference>
<dbReference type="Pfam" id="PF03372">
    <property type="entry name" value="Exo_endo_phos"/>
    <property type="match status" value="1"/>
</dbReference>
<dbReference type="SUPFAM" id="SSF56219">
    <property type="entry name" value="DNase I-like"/>
    <property type="match status" value="1"/>
</dbReference>
<dbReference type="Proteomes" id="UP000596661">
    <property type="component" value="Chromosome 1"/>
</dbReference>
<evidence type="ECO:0000313" key="4">
    <source>
        <dbReference type="EnsemblPlants" id="cds.evm.model.01.2096"/>
    </source>
</evidence>
<proteinExistence type="predicted"/>
<dbReference type="Pfam" id="PF00078">
    <property type="entry name" value="RVT_1"/>
    <property type="match status" value="1"/>
</dbReference>
<dbReference type="EnsemblPlants" id="evm.model.01.2096">
    <property type="protein sequence ID" value="cds.evm.model.01.2096"/>
    <property type="gene ID" value="evm.TU.01.2096"/>
</dbReference>
<dbReference type="InterPro" id="IPR043502">
    <property type="entry name" value="DNA/RNA_pol_sf"/>
</dbReference>
<keyword evidence="5" id="KW-1185">Reference proteome</keyword>
<reference evidence="4" key="1">
    <citation type="submission" date="2018-11" db="EMBL/GenBank/DDBJ databases">
        <authorList>
            <person name="Grassa J C."/>
        </authorList>
    </citation>
    <scope>NUCLEOTIDE SEQUENCE [LARGE SCALE GENOMIC DNA]</scope>
</reference>
<dbReference type="InterPro" id="IPR036691">
    <property type="entry name" value="Endo/exonu/phosph_ase_sf"/>
</dbReference>
<dbReference type="InterPro" id="IPR005135">
    <property type="entry name" value="Endo/exonuclease/phosphatase"/>
</dbReference>
<evidence type="ECO:0000256" key="1">
    <source>
        <dbReference type="SAM" id="MobiDB-lite"/>
    </source>
</evidence>
<evidence type="ECO:0000259" key="3">
    <source>
        <dbReference type="Pfam" id="PF03372"/>
    </source>
</evidence>
<name>A0A803NJP8_CANSA</name>
<dbReference type="GO" id="GO:0003824">
    <property type="term" value="F:catalytic activity"/>
    <property type="evidence" value="ECO:0007669"/>
    <property type="project" value="InterPro"/>
</dbReference>